<organism evidence="2 3">
    <name type="scientific">Puccinia graminis f. sp. tritici</name>
    <dbReference type="NCBI Taxonomy" id="56615"/>
    <lineage>
        <taxon>Eukaryota</taxon>
        <taxon>Fungi</taxon>
        <taxon>Dikarya</taxon>
        <taxon>Basidiomycota</taxon>
        <taxon>Pucciniomycotina</taxon>
        <taxon>Pucciniomycetes</taxon>
        <taxon>Pucciniales</taxon>
        <taxon>Pucciniaceae</taxon>
        <taxon>Puccinia</taxon>
    </lineage>
</organism>
<accession>A0A5B0QXU9</accession>
<keyword evidence="3" id="KW-1185">Reference proteome</keyword>
<sequence length="90" mass="10014">MQYMASEINIGVPSGVCSSAEPLRLLDVKVTFHFIIICSTRVFATHIAAVVLGLLHLCSHSSRMSFHLTYSRFTKVCFTFVLTHLGGHFI</sequence>
<evidence type="ECO:0000256" key="1">
    <source>
        <dbReference type="SAM" id="Phobius"/>
    </source>
</evidence>
<gene>
    <name evidence="2" type="ORF">PGT21_031133</name>
</gene>
<feature type="transmembrane region" description="Helical" evidence="1">
    <location>
        <begin position="32"/>
        <end position="55"/>
    </location>
</feature>
<proteinExistence type="predicted"/>
<keyword evidence="1" id="KW-0472">Membrane</keyword>
<name>A0A5B0QXU9_PUCGR</name>
<evidence type="ECO:0000313" key="2">
    <source>
        <dbReference type="EMBL" id="KAA1118088.1"/>
    </source>
</evidence>
<reference evidence="2 3" key="1">
    <citation type="submission" date="2019-05" db="EMBL/GenBank/DDBJ databases">
        <title>Emergence of the Ug99 lineage of the wheat stem rust pathogen through somatic hybridization.</title>
        <authorList>
            <person name="Li F."/>
            <person name="Upadhyaya N.M."/>
            <person name="Sperschneider J."/>
            <person name="Matny O."/>
            <person name="Nguyen-Phuc H."/>
            <person name="Mago R."/>
            <person name="Raley C."/>
            <person name="Miller M.E."/>
            <person name="Silverstein K.A.T."/>
            <person name="Henningsen E."/>
            <person name="Hirsch C.D."/>
            <person name="Visser B."/>
            <person name="Pretorius Z.A."/>
            <person name="Steffenson B.J."/>
            <person name="Schwessinger B."/>
            <person name="Dodds P.N."/>
            <person name="Figueroa M."/>
        </authorList>
    </citation>
    <scope>NUCLEOTIDE SEQUENCE [LARGE SCALE GENOMIC DNA]</scope>
    <source>
        <strain evidence="2">21-0</strain>
    </source>
</reference>
<dbReference type="Proteomes" id="UP000324748">
    <property type="component" value="Unassembled WGS sequence"/>
</dbReference>
<comment type="caution">
    <text evidence="2">The sequence shown here is derived from an EMBL/GenBank/DDBJ whole genome shotgun (WGS) entry which is preliminary data.</text>
</comment>
<protein>
    <submittedName>
        <fullName evidence="2">Uncharacterized protein</fullName>
    </submittedName>
</protein>
<keyword evidence="1" id="KW-0812">Transmembrane</keyword>
<evidence type="ECO:0000313" key="3">
    <source>
        <dbReference type="Proteomes" id="UP000324748"/>
    </source>
</evidence>
<keyword evidence="1" id="KW-1133">Transmembrane helix</keyword>
<dbReference type="EMBL" id="VSWC01000002">
    <property type="protein sequence ID" value="KAA1118088.1"/>
    <property type="molecule type" value="Genomic_DNA"/>
</dbReference>
<dbReference type="AlphaFoldDB" id="A0A5B0QXU9"/>